<dbReference type="SUPFAM" id="SSF54211">
    <property type="entry name" value="Ribosomal protein S5 domain 2-like"/>
    <property type="match status" value="1"/>
</dbReference>
<evidence type="ECO:0000256" key="3">
    <source>
        <dbReference type="ARBA" id="ARBA00023274"/>
    </source>
</evidence>
<evidence type="ECO:0000256" key="2">
    <source>
        <dbReference type="ARBA" id="ARBA00022980"/>
    </source>
</evidence>
<evidence type="ECO:0000256" key="1">
    <source>
        <dbReference type="ARBA" id="ARBA00005251"/>
    </source>
</evidence>
<evidence type="ECO:0000313" key="6">
    <source>
        <dbReference type="EMBL" id="AVM43154.1"/>
    </source>
</evidence>
<dbReference type="GO" id="GO:0003735">
    <property type="term" value="F:structural constituent of ribosome"/>
    <property type="evidence" value="ECO:0007669"/>
    <property type="project" value="InterPro"/>
</dbReference>
<dbReference type="FunFam" id="3.30.230.10:FF:000001">
    <property type="entry name" value="30S ribosomal protein S9"/>
    <property type="match status" value="1"/>
</dbReference>
<keyword evidence="3 5" id="KW-0687">Ribonucleoprotein</keyword>
<dbReference type="InterPro" id="IPR014721">
    <property type="entry name" value="Ribsml_uS5_D2-typ_fold_subgr"/>
</dbReference>
<dbReference type="Proteomes" id="UP000237947">
    <property type="component" value="Chromosome"/>
</dbReference>
<dbReference type="Gene3D" id="3.30.230.10">
    <property type="match status" value="1"/>
</dbReference>
<dbReference type="KEGG" id="fsa:C5Q98_06550"/>
<dbReference type="OrthoDB" id="9803965at2"/>
<evidence type="ECO:0000313" key="7">
    <source>
        <dbReference type="Proteomes" id="UP000237947"/>
    </source>
</evidence>
<dbReference type="PANTHER" id="PTHR21569:SF1">
    <property type="entry name" value="SMALL RIBOSOMAL SUBUNIT PROTEIN US9M"/>
    <property type="match status" value="1"/>
</dbReference>
<name>A0A2S0KQ69_9FIRM</name>
<comment type="similarity">
    <text evidence="1 5">Belongs to the universal ribosomal protein uS9 family.</text>
</comment>
<dbReference type="InterPro" id="IPR023035">
    <property type="entry name" value="Ribosomal_uS9_bac/plastid"/>
</dbReference>
<dbReference type="AlphaFoldDB" id="A0A2S0KQ69"/>
<dbReference type="HAMAP" id="MF_00532_B">
    <property type="entry name" value="Ribosomal_uS9_B"/>
    <property type="match status" value="1"/>
</dbReference>
<dbReference type="GO" id="GO:0003723">
    <property type="term" value="F:RNA binding"/>
    <property type="evidence" value="ECO:0007669"/>
    <property type="project" value="TreeGrafter"/>
</dbReference>
<accession>A0A2S0KQ69</accession>
<organism evidence="6 7">
    <name type="scientific">Fastidiosipila sanguinis</name>
    <dbReference type="NCBI Taxonomy" id="236753"/>
    <lineage>
        <taxon>Bacteria</taxon>
        <taxon>Bacillati</taxon>
        <taxon>Bacillota</taxon>
        <taxon>Clostridia</taxon>
        <taxon>Eubacteriales</taxon>
        <taxon>Oscillospiraceae</taxon>
        <taxon>Fastidiosipila</taxon>
    </lineage>
</organism>
<reference evidence="7" key="1">
    <citation type="submission" date="2018-02" db="EMBL/GenBank/DDBJ databases">
        <authorList>
            <person name="Holder M.E."/>
            <person name="Ajami N.J."/>
            <person name="Petrosino J.F."/>
        </authorList>
    </citation>
    <scope>NUCLEOTIDE SEQUENCE [LARGE SCALE GENOMIC DNA]</scope>
    <source>
        <strain evidence="7">CCUG 47711</strain>
    </source>
</reference>
<dbReference type="NCBIfam" id="NF001099">
    <property type="entry name" value="PRK00132.1"/>
    <property type="match status" value="1"/>
</dbReference>
<keyword evidence="7" id="KW-1185">Reference proteome</keyword>
<keyword evidence="2 5" id="KW-0689">Ribosomal protein</keyword>
<dbReference type="InterPro" id="IPR000754">
    <property type="entry name" value="Ribosomal_uS9"/>
</dbReference>
<dbReference type="GO" id="GO:0006412">
    <property type="term" value="P:translation"/>
    <property type="evidence" value="ECO:0007669"/>
    <property type="project" value="UniProtKB-UniRule"/>
</dbReference>
<dbReference type="EMBL" id="CP027226">
    <property type="protein sequence ID" value="AVM43154.1"/>
    <property type="molecule type" value="Genomic_DNA"/>
</dbReference>
<dbReference type="PANTHER" id="PTHR21569">
    <property type="entry name" value="RIBOSOMAL PROTEIN S9"/>
    <property type="match status" value="1"/>
</dbReference>
<sequence length="135" mass="14954">MKAPHGQVYYYGTGRRKEAVAKVRLLPGTGKYEINGKELKEYFPLKSYELIVEQPFKLTSTAGKFDVFVSVTGGGISGQAGAVRHGIANALLAVDSDSYRKPLKEAGLLTRDSRVKERKKYGLKKARKASQFSKR</sequence>
<proteinExistence type="inferred from homology"/>
<evidence type="ECO:0000256" key="4">
    <source>
        <dbReference type="ARBA" id="ARBA00035259"/>
    </source>
</evidence>
<dbReference type="Pfam" id="PF00380">
    <property type="entry name" value="Ribosomal_S9"/>
    <property type="match status" value="1"/>
</dbReference>
<dbReference type="InterPro" id="IPR020568">
    <property type="entry name" value="Ribosomal_Su5_D2-typ_SF"/>
</dbReference>
<gene>
    <name evidence="5" type="primary">rpsI</name>
    <name evidence="6" type="ORF">C5Q98_06550</name>
</gene>
<protein>
    <recommendedName>
        <fullName evidence="4 5">Small ribosomal subunit protein uS9</fullName>
    </recommendedName>
</protein>
<dbReference type="GO" id="GO:0022627">
    <property type="term" value="C:cytosolic small ribosomal subunit"/>
    <property type="evidence" value="ECO:0007669"/>
    <property type="project" value="TreeGrafter"/>
</dbReference>
<evidence type="ECO:0000256" key="5">
    <source>
        <dbReference type="HAMAP-Rule" id="MF_00532"/>
    </source>
</evidence>